<keyword evidence="3 15" id="KW-0547">Nucleotide-binding</keyword>
<keyword evidence="19" id="KW-1185">Reference proteome</keyword>
<evidence type="ECO:0000259" key="16">
    <source>
        <dbReference type="PROSITE" id="PS51192"/>
    </source>
</evidence>
<dbReference type="SMART" id="SM00487">
    <property type="entry name" value="DEXDc"/>
    <property type="match status" value="1"/>
</dbReference>
<dbReference type="NCBIfam" id="NF008168">
    <property type="entry name" value="PRK10917.2-2"/>
    <property type="match status" value="1"/>
</dbReference>
<keyword evidence="10 15" id="KW-0234">DNA repair</keyword>
<comment type="catalytic activity">
    <reaction evidence="12 15">
        <text>Couples ATP hydrolysis with the unwinding of duplex DNA by translocating in the 3'-5' direction.</text>
        <dbReference type="EC" id="5.6.2.4"/>
    </reaction>
</comment>
<evidence type="ECO:0000256" key="8">
    <source>
        <dbReference type="ARBA" id="ARBA00023125"/>
    </source>
</evidence>
<dbReference type="FunFam" id="3.40.50.300:FF:000391">
    <property type="entry name" value="ATP-dependent DNA helicase RecG"/>
    <property type="match status" value="1"/>
</dbReference>
<dbReference type="InterPro" id="IPR011545">
    <property type="entry name" value="DEAD/DEAH_box_helicase_dom"/>
</dbReference>
<sequence>MSIEQTSIAQVPVSELKGVGKALTEKLAKIHIHSLQDVLFHLPARYEDRTRVCPIGHIRLGDHVLIQAEVVSCEVVFGRRRALRIVVKDGSGQIALRFFRFGANLRQQLTPGTNLQAWGEARRGSSSLEMYHPEMKIVSEGDAMPPLADRLTAIYPTTDGLPQARMRSLADQALERLGTLEVDQLLPVSMTSARGLPSLSAALQLIHKPTPDVSTQDLTEGSHPAIQRLVIEELIAHRLSMLKLRTEYRREGALALPRPEKLEASFLGQLSFQLTNAQARVVGEISADLNRTEAMLRLVQGDVGSGKTVVAVISALHAVAKGSQAVVMAPTEILAEQHYLSFKEWLAPLGVEVVWLAGKIGVKQRRETLVQIADGSAKLIVGTHAVFQPDVVYHQLALAVIDEQHRFGVDQRLALRQRGIESGCAPHQLIMTATPIPRTLAMTAYADLDCSVIDELPPGRTPIQTLLVSNQRREEVVERVNAACAGGQQAYWVCTLIDESEAVEAEAAEETCQLLQAALPSLSIALVHGRMKASEKAQVMADFKAKKHHLLVATTVIEVGVDVPNASVMIIENPERLGLSQLHQLRGRVGRGTRESFCILMYSTPLSQNGKARLGVMRESTDGFVIAEKDLELRGAGELLGTRQTGDASFKIANLERDSYHLDDVAELTAQFLQQYPERAQSLIDRWLAGAEVFANA</sequence>
<feature type="domain" description="Helicase C-terminal" evidence="17">
    <location>
        <begin position="486"/>
        <end position="632"/>
    </location>
</feature>
<dbReference type="NCBIfam" id="TIGR00643">
    <property type="entry name" value="recG"/>
    <property type="match status" value="1"/>
</dbReference>
<dbReference type="GO" id="GO:0016887">
    <property type="term" value="F:ATP hydrolysis activity"/>
    <property type="evidence" value="ECO:0007669"/>
    <property type="project" value="RHEA"/>
</dbReference>
<dbReference type="PANTHER" id="PTHR47964:SF1">
    <property type="entry name" value="ATP-DEPENDENT DNA HELICASE HOMOLOG RECG, CHLOROPLASTIC"/>
    <property type="match status" value="1"/>
</dbReference>
<evidence type="ECO:0000313" key="19">
    <source>
        <dbReference type="Proteomes" id="UP000267187"/>
    </source>
</evidence>
<evidence type="ECO:0000256" key="6">
    <source>
        <dbReference type="ARBA" id="ARBA00022806"/>
    </source>
</evidence>
<dbReference type="SUPFAM" id="SSF50249">
    <property type="entry name" value="Nucleic acid-binding proteins"/>
    <property type="match status" value="1"/>
</dbReference>
<evidence type="ECO:0000256" key="11">
    <source>
        <dbReference type="ARBA" id="ARBA00023235"/>
    </source>
</evidence>
<dbReference type="PANTHER" id="PTHR47964">
    <property type="entry name" value="ATP-DEPENDENT DNA HELICASE HOMOLOG RECG, CHLOROPLASTIC"/>
    <property type="match status" value="1"/>
</dbReference>
<dbReference type="GO" id="GO:0003677">
    <property type="term" value="F:DNA binding"/>
    <property type="evidence" value="ECO:0007669"/>
    <property type="project" value="UniProtKB-KW"/>
</dbReference>
<dbReference type="Pfam" id="PF00270">
    <property type="entry name" value="DEAD"/>
    <property type="match status" value="1"/>
</dbReference>
<evidence type="ECO:0000259" key="17">
    <source>
        <dbReference type="PROSITE" id="PS51194"/>
    </source>
</evidence>
<keyword evidence="9 15" id="KW-0233">DNA recombination</keyword>
<dbReference type="GO" id="GO:0006281">
    <property type="term" value="P:DNA repair"/>
    <property type="evidence" value="ECO:0007669"/>
    <property type="project" value="UniProtKB-UniRule"/>
</dbReference>
<dbReference type="GO" id="GO:0043138">
    <property type="term" value="F:3'-5' DNA helicase activity"/>
    <property type="evidence" value="ECO:0007669"/>
    <property type="project" value="UniProtKB-EC"/>
</dbReference>
<dbReference type="Gene3D" id="3.40.50.300">
    <property type="entry name" value="P-loop containing nucleotide triphosphate hydrolases"/>
    <property type="match status" value="2"/>
</dbReference>
<evidence type="ECO:0000256" key="12">
    <source>
        <dbReference type="ARBA" id="ARBA00034617"/>
    </source>
</evidence>
<dbReference type="NCBIfam" id="NF008163">
    <property type="entry name" value="PRK10917.1-1"/>
    <property type="match status" value="1"/>
</dbReference>
<dbReference type="InterPro" id="IPR004609">
    <property type="entry name" value="ATP-dep_DNA_helicase_RecG"/>
</dbReference>
<dbReference type="PROSITE" id="PS51192">
    <property type="entry name" value="HELICASE_ATP_BIND_1"/>
    <property type="match status" value="1"/>
</dbReference>
<comment type="function">
    <text evidence="15">Plays a critical role in recombination and DNA repair. Helps process Holliday junction intermediates to mature products by catalyzing branch migration. Has replication fork regression activity, unwinds stalled or blocked replication forks to make a HJ that can be resolved. Has a DNA unwinding activity characteristic of a DNA helicase with 3'-5' polarity.</text>
</comment>
<keyword evidence="4 15" id="KW-0227">DNA damage</keyword>
<name>A0A3M0AD63_9GAMM</name>
<dbReference type="InterPro" id="IPR014001">
    <property type="entry name" value="Helicase_ATP-bd"/>
</dbReference>
<dbReference type="Gene3D" id="2.40.50.140">
    <property type="entry name" value="Nucleic acid-binding proteins"/>
    <property type="match status" value="1"/>
</dbReference>
<evidence type="ECO:0000313" key="18">
    <source>
        <dbReference type="EMBL" id="RMA82064.1"/>
    </source>
</evidence>
<comment type="similarity">
    <text evidence="1 15">Belongs to the helicase family. RecG subfamily.</text>
</comment>
<dbReference type="InterPro" id="IPR033454">
    <property type="entry name" value="RecG_wedge"/>
</dbReference>
<keyword evidence="8" id="KW-0238">DNA-binding</keyword>
<evidence type="ECO:0000256" key="5">
    <source>
        <dbReference type="ARBA" id="ARBA00022801"/>
    </source>
</evidence>
<gene>
    <name evidence="18" type="ORF">DFR27_0011</name>
</gene>
<dbReference type="InterPro" id="IPR047112">
    <property type="entry name" value="RecG/Mfd"/>
</dbReference>
<feature type="domain" description="Helicase ATP-binding" evidence="16">
    <location>
        <begin position="288"/>
        <end position="453"/>
    </location>
</feature>
<accession>A0A3M0AD63</accession>
<dbReference type="CDD" id="cd17992">
    <property type="entry name" value="DEXHc_RecG"/>
    <property type="match status" value="1"/>
</dbReference>
<evidence type="ECO:0000256" key="15">
    <source>
        <dbReference type="RuleBase" id="RU363016"/>
    </source>
</evidence>
<dbReference type="RefSeq" id="WP_121875417.1">
    <property type="nucleotide sequence ID" value="NZ_REFJ01000001.1"/>
</dbReference>
<keyword evidence="5 15" id="KW-0378">Hydrolase</keyword>
<evidence type="ECO:0000256" key="14">
    <source>
        <dbReference type="ARBA" id="ARBA00048988"/>
    </source>
</evidence>
<dbReference type="AlphaFoldDB" id="A0A3M0AD63"/>
<protein>
    <recommendedName>
        <fullName evidence="2 15">ATP-dependent DNA helicase RecG</fullName>
        <ecNumber evidence="13 15">5.6.2.4</ecNumber>
    </recommendedName>
</protein>
<keyword evidence="7 15" id="KW-0067">ATP-binding</keyword>
<evidence type="ECO:0000256" key="7">
    <source>
        <dbReference type="ARBA" id="ARBA00022840"/>
    </source>
</evidence>
<dbReference type="SUPFAM" id="SSF52540">
    <property type="entry name" value="P-loop containing nucleoside triphosphate hydrolases"/>
    <property type="match status" value="1"/>
</dbReference>
<dbReference type="Pfam" id="PF17191">
    <property type="entry name" value="RecG_wedge"/>
    <property type="match status" value="1"/>
</dbReference>
<organism evidence="18 19">
    <name type="scientific">Umboniibacter marinipuniceus</name>
    <dbReference type="NCBI Taxonomy" id="569599"/>
    <lineage>
        <taxon>Bacteria</taxon>
        <taxon>Pseudomonadati</taxon>
        <taxon>Pseudomonadota</taxon>
        <taxon>Gammaproteobacteria</taxon>
        <taxon>Cellvibrionales</taxon>
        <taxon>Cellvibrionaceae</taxon>
        <taxon>Umboniibacter</taxon>
    </lineage>
</organism>
<dbReference type="InterPro" id="IPR001650">
    <property type="entry name" value="Helicase_C-like"/>
</dbReference>
<dbReference type="Pfam" id="PF00271">
    <property type="entry name" value="Helicase_C"/>
    <property type="match status" value="1"/>
</dbReference>
<dbReference type="SMART" id="SM00490">
    <property type="entry name" value="HELICc"/>
    <property type="match status" value="1"/>
</dbReference>
<dbReference type="Pfam" id="PF19833">
    <property type="entry name" value="RecG_dom3_C"/>
    <property type="match status" value="1"/>
</dbReference>
<dbReference type="PROSITE" id="PS51194">
    <property type="entry name" value="HELICASE_CTER"/>
    <property type="match status" value="1"/>
</dbReference>
<dbReference type="CDD" id="cd04488">
    <property type="entry name" value="RecG_wedge_OBF"/>
    <property type="match status" value="1"/>
</dbReference>
<reference evidence="18 19" key="1">
    <citation type="submission" date="2018-10" db="EMBL/GenBank/DDBJ databases">
        <title>Genomic Encyclopedia of Type Strains, Phase IV (KMG-IV): sequencing the most valuable type-strain genomes for metagenomic binning, comparative biology and taxonomic classification.</title>
        <authorList>
            <person name="Goeker M."/>
        </authorList>
    </citation>
    <scope>NUCLEOTIDE SEQUENCE [LARGE SCALE GENOMIC DNA]</scope>
    <source>
        <strain evidence="18 19">DSM 25080</strain>
    </source>
</reference>
<evidence type="ECO:0000256" key="4">
    <source>
        <dbReference type="ARBA" id="ARBA00022763"/>
    </source>
</evidence>
<keyword evidence="11" id="KW-0413">Isomerase</keyword>
<evidence type="ECO:0000256" key="13">
    <source>
        <dbReference type="ARBA" id="ARBA00034808"/>
    </source>
</evidence>
<evidence type="ECO:0000256" key="1">
    <source>
        <dbReference type="ARBA" id="ARBA00007504"/>
    </source>
</evidence>
<dbReference type="NCBIfam" id="NF008165">
    <property type="entry name" value="PRK10917.1-3"/>
    <property type="match status" value="1"/>
</dbReference>
<dbReference type="EMBL" id="REFJ01000001">
    <property type="protein sequence ID" value="RMA82064.1"/>
    <property type="molecule type" value="Genomic_DNA"/>
</dbReference>
<dbReference type="InterPro" id="IPR027417">
    <property type="entry name" value="P-loop_NTPase"/>
</dbReference>
<dbReference type="EC" id="5.6.2.4" evidence="13 15"/>
<dbReference type="InterPro" id="IPR012340">
    <property type="entry name" value="NA-bd_OB-fold"/>
</dbReference>
<dbReference type="Proteomes" id="UP000267187">
    <property type="component" value="Unassembled WGS sequence"/>
</dbReference>
<comment type="catalytic activity">
    <reaction evidence="14 15">
        <text>ATP + H2O = ADP + phosphate + H(+)</text>
        <dbReference type="Rhea" id="RHEA:13065"/>
        <dbReference type="ChEBI" id="CHEBI:15377"/>
        <dbReference type="ChEBI" id="CHEBI:15378"/>
        <dbReference type="ChEBI" id="CHEBI:30616"/>
        <dbReference type="ChEBI" id="CHEBI:43474"/>
        <dbReference type="ChEBI" id="CHEBI:456216"/>
        <dbReference type="EC" id="5.6.2.4"/>
    </reaction>
</comment>
<dbReference type="OrthoDB" id="9804325at2"/>
<comment type="caution">
    <text evidence="18">The sequence shown here is derived from an EMBL/GenBank/DDBJ whole genome shotgun (WGS) entry which is preliminary data.</text>
</comment>
<dbReference type="GO" id="GO:0006310">
    <property type="term" value="P:DNA recombination"/>
    <property type="evidence" value="ECO:0007669"/>
    <property type="project" value="UniProtKB-UniRule"/>
</dbReference>
<dbReference type="InterPro" id="IPR045562">
    <property type="entry name" value="RecG_dom3_C"/>
</dbReference>
<dbReference type="GO" id="GO:0005524">
    <property type="term" value="F:ATP binding"/>
    <property type="evidence" value="ECO:0007669"/>
    <property type="project" value="UniProtKB-KW"/>
</dbReference>
<evidence type="ECO:0000256" key="3">
    <source>
        <dbReference type="ARBA" id="ARBA00022741"/>
    </source>
</evidence>
<evidence type="ECO:0000256" key="10">
    <source>
        <dbReference type="ARBA" id="ARBA00023204"/>
    </source>
</evidence>
<proteinExistence type="inferred from homology"/>
<keyword evidence="6 15" id="KW-0347">Helicase</keyword>
<evidence type="ECO:0000256" key="9">
    <source>
        <dbReference type="ARBA" id="ARBA00023172"/>
    </source>
</evidence>
<evidence type="ECO:0000256" key="2">
    <source>
        <dbReference type="ARBA" id="ARBA00017846"/>
    </source>
</evidence>